<accession>A0A2G9FVR6</accession>
<feature type="region of interest" description="Disordered" evidence="7">
    <location>
        <begin position="1"/>
        <end position="28"/>
    </location>
</feature>
<reference evidence="11" key="1">
    <citation type="journal article" date="2018" name="Gigascience">
        <title>Genome assembly of the Pink Ipe (Handroanthus impetiginosus, Bignoniaceae), a highly valued, ecologically keystone Neotropical timber forest tree.</title>
        <authorList>
            <person name="Silva-Junior O.B."/>
            <person name="Grattapaglia D."/>
            <person name="Novaes E."/>
            <person name="Collevatti R.G."/>
        </authorList>
    </citation>
    <scope>NUCLEOTIDE SEQUENCE [LARGE SCALE GENOMIC DNA]</scope>
    <source>
        <strain evidence="11">cv. UFG-1</strain>
    </source>
</reference>
<evidence type="ECO:0000313" key="11">
    <source>
        <dbReference type="Proteomes" id="UP000231279"/>
    </source>
</evidence>
<dbReference type="STRING" id="429701.A0A2G9FVR6"/>
<evidence type="ECO:0000256" key="4">
    <source>
        <dbReference type="ARBA" id="ARBA00022989"/>
    </source>
</evidence>
<proteinExistence type="predicted"/>
<dbReference type="AlphaFoldDB" id="A0A2G9FVR6"/>
<evidence type="ECO:0000256" key="8">
    <source>
        <dbReference type="SAM" id="Phobius"/>
    </source>
</evidence>
<protein>
    <recommendedName>
        <fullName evidence="9">PGG domain-containing protein</fullName>
    </recommendedName>
</protein>
<evidence type="ECO:0000256" key="5">
    <source>
        <dbReference type="ARBA" id="ARBA00023043"/>
    </source>
</evidence>
<dbReference type="Pfam" id="PF13962">
    <property type="entry name" value="PGG"/>
    <property type="match status" value="1"/>
</dbReference>
<keyword evidence="3" id="KW-0677">Repeat</keyword>
<evidence type="ECO:0000256" key="3">
    <source>
        <dbReference type="ARBA" id="ARBA00022737"/>
    </source>
</evidence>
<dbReference type="Proteomes" id="UP000231279">
    <property type="component" value="Unassembled WGS sequence"/>
</dbReference>
<comment type="caution">
    <text evidence="10">The sequence shown here is derived from an EMBL/GenBank/DDBJ whole genome shotgun (WGS) entry which is preliminary data.</text>
</comment>
<dbReference type="EMBL" id="NKXS01010683">
    <property type="protein sequence ID" value="PIM97168.1"/>
    <property type="molecule type" value="Genomic_DNA"/>
</dbReference>
<evidence type="ECO:0000256" key="7">
    <source>
        <dbReference type="SAM" id="MobiDB-lite"/>
    </source>
</evidence>
<feature type="domain" description="PGG" evidence="9">
    <location>
        <begin position="64"/>
        <end position="134"/>
    </location>
</feature>
<name>A0A2G9FVR6_9LAMI</name>
<sequence>MANNSSGEHSEIELPELQSQPSKIDEPEIILDDRDEKIGGWKRSKNQKFKRMLKRERRKFREALFNYKDTIAVVATLIATFTYSTGVNPPGGVYQNGPLIGTAVAAQRTAFRVFSVCNNLALCWALTVAFIMISFVPFKNEQLSLS</sequence>
<dbReference type="OrthoDB" id="681126at2759"/>
<keyword evidence="4 8" id="KW-1133">Transmembrane helix</keyword>
<evidence type="ECO:0000256" key="6">
    <source>
        <dbReference type="ARBA" id="ARBA00023136"/>
    </source>
</evidence>
<dbReference type="PANTHER" id="PTHR24186">
    <property type="entry name" value="PROTEIN PHOSPHATASE 1 REGULATORY SUBUNIT"/>
    <property type="match status" value="1"/>
</dbReference>
<keyword evidence="5" id="KW-0040">ANK repeat</keyword>
<evidence type="ECO:0000259" key="9">
    <source>
        <dbReference type="Pfam" id="PF13962"/>
    </source>
</evidence>
<evidence type="ECO:0000256" key="1">
    <source>
        <dbReference type="ARBA" id="ARBA00004141"/>
    </source>
</evidence>
<dbReference type="PANTHER" id="PTHR24186:SF38">
    <property type="entry name" value="ANKYRIN REPEAT FAMILY PROTEIN"/>
    <property type="match status" value="1"/>
</dbReference>
<gene>
    <name evidence="10" type="ORF">CDL12_30364</name>
</gene>
<evidence type="ECO:0000313" key="10">
    <source>
        <dbReference type="EMBL" id="PIM97168.1"/>
    </source>
</evidence>
<evidence type="ECO:0000256" key="2">
    <source>
        <dbReference type="ARBA" id="ARBA00022692"/>
    </source>
</evidence>
<keyword evidence="2 8" id="KW-0812">Transmembrane</keyword>
<keyword evidence="11" id="KW-1185">Reference proteome</keyword>
<dbReference type="GO" id="GO:0005886">
    <property type="term" value="C:plasma membrane"/>
    <property type="evidence" value="ECO:0007669"/>
    <property type="project" value="TreeGrafter"/>
</dbReference>
<keyword evidence="6 8" id="KW-0472">Membrane</keyword>
<dbReference type="InterPro" id="IPR026961">
    <property type="entry name" value="PGG_dom"/>
</dbReference>
<comment type="subcellular location">
    <subcellularLocation>
        <location evidence="1">Membrane</location>
        <topology evidence="1">Multi-pass membrane protein</topology>
    </subcellularLocation>
</comment>
<feature type="transmembrane region" description="Helical" evidence="8">
    <location>
        <begin position="119"/>
        <end position="138"/>
    </location>
</feature>
<organism evidence="10 11">
    <name type="scientific">Handroanthus impetiginosus</name>
    <dbReference type="NCBI Taxonomy" id="429701"/>
    <lineage>
        <taxon>Eukaryota</taxon>
        <taxon>Viridiplantae</taxon>
        <taxon>Streptophyta</taxon>
        <taxon>Embryophyta</taxon>
        <taxon>Tracheophyta</taxon>
        <taxon>Spermatophyta</taxon>
        <taxon>Magnoliopsida</taxon>
        <taxon>eudicotyledons</taxon>
        <taxon>Gunneridae</taxon>
        <taxon>Pentapetalae</taxon>
        <taxon>asterids</taxon>
        <taxon>lamiids</taxon>
        <taxon>Lamiales</taxon>
        <taxon>Bignoniaceae</taxon>
        <taxon>Crescentiina</taxon>
        <taxon>Tabebuia alliance</taxon>
        <taxon>Handroanthus</taxon>
    </lineage>
</organism>